<proteinExistence type="predicted"/>
<sequence>MPDRERTDVDPAVFDFESFTAEARHAFKPHFADVVQRAGRRRGAARAAGAAIVAVGVAAGGGTTLALSGAGGPGPTPSASPWATHPPVSGSSRTPAPQPSYTEVAPGSYDVTEPDVPLTGLWTELQAGDLDHLYLEYQDCEGDNCTRMIAASADRGRTWRKLRMPAGLATDPKSRSMVAVHGKALVARDARDRQSRYSPATYWTSTDGGVTWRQPKVRDVDALPVGWPLLEEWDALAAFDPATGNIARITSELDDMRPNPDGTFTGTRKGPDAAPPLRVPTSAGIWRTAIERTPIPSPRPTGFQPDSWVVVMVSRDGGRTWEKHRIPEVLYKREGGGISPGGMHLTTADGETLYAIEERGDSVQLHVSTDGAATWRTGALVDLDGPLLSLLPTADGAVIIESATDTFRSTDQAQTFTRVGPSLGARAYPVPGGGYAIPTNNNEVSLWLSPDGANWTYVPRPDVP</sequence>
<reference evidence="3" key="1">
    <citation type="journal article" date="2019" name="Int. J. Syst. Evol. Microbiol.">
        <title>The Global Catalogue of Microorganisms (GCM) 10K type strain sequencing project: providing services to taxonomists for standard genome sequencing and annotation.</title>
        <authorList>
            <consortium name="The Broad Institute Genomics Platform"/>
            <consortium name="The Broad Institute Genome Sequencing Center for Infectious Disease"/>
            <person name="Wu L."/>
            <person name="Ma J."/>
        </authorList>
    </citation>
    <scope>NUCLEOTIDE SEQUENCE [LARGE SCALE GENOMIC DNA]</scope>
    <source>
        <strain evidence="3">ZS-35-S2</strain>
    </source>
</reference>
<dbReference type="Gene3D" id="2.130.10.10">
    <property type="entry name" value="YVTN repeat-like/Quinoprotein amine dehydrogenase"/>
    <property type="match status" value="1"/>
</dbReference>
<dbReference type="Gene3D" id="2.120.10.10">
    <property type="match status" value="1"/>
</dbReference>
<evidence type="ECO:0000313" key="2">
    <source>
        <dbReference type="EMBL" id="MFC6015356.1"/>
    </source>
</evidence>
<gene>
    <name evidence="2" type="ORF">ACFP2T_03980</name>
</gene>
<comment type="caution">
    <text evidence="2">The sequence shown here is derived from an EMBL/GenBank/DDBJ whole genome shotgun (WGS) entry which is preliminary data.</text>
</comment>
<dbReference type="Proteomes" id="UP001596203">
    <property type="component" value="Unassembled WGS sequence"/>
</dbReference>
<dbReference type="CDD" id="cd15482">
    <property type="entry name" value="Sialidase_non-viral"/>
    <property type="match status" value="1"/>
</dbReference>
<evidence type="ECO:0000256" key="1">
    <source>
        <dbReference type="SAM" id="MobiDB-lite"/>
    </source>
</evidence>
<dbReference type="RefSeq" id="WP_377417318.1">
    <property type="nucleotide sequence ID" value="NZ_JBHSPR010000001.1"/>
</dbReference>
<dbReference type="SUPFAM" id="SSF50939">
    <property type="entry name" value="Sialidases"/>
    <property type="match status" value="1"/>
</dbReference>
<dbReference type="InterPro" id="IPR015943">
    <property type="entry name" value="WD40/YVTN_repeat-like_dom_sf"/>
</dbReference>
<evidence type="ECO:0000313" key="3">
    <source>
        <dbReference type="Proteomes" id="UP001596203"/>
    </source>
</evidence>
<name>A0ABW1K0U3_9ACTN</name>
<dbReference type="InterPro" id="IPR036278">
    <property type="entry name" value="Sialidase_sf"/>
</dbReference>
<feature type="region of interest" description="Disordered" evidence="1">
    <location>
        <begin position="68"/>
        <end position="110"/>
    </location>
</feature>
<accession>A0ABW1K0U3</accession>
<organism evidence="2 3">
    <name type="scientific">Plantactinospora solaniradicis</name>
    <dbReference type="NCBI Taxonomy" id="1723736"/>
    <lineage>
        <taxon>Bacteria</taxon>
        <taxon>Bacillati</taxon>
        <taxon>Actinomycetota</taxon>
        <taxon>Actinomycetes</taxon>
        <taxon>Micromonosporales</taxon>
        <taxon>Micromonosporaceae</taxon>
        <taxon>Plantactinospora</taxon>
    </lineage>
</organism>
<evidence type="ECO:0008006" key="4">
    <source>
        <dbReference type="Google" id="ProtNLM"/>
    </source>
</evidence>
<dbReference type="EMBL" id="JBHSPR010000001">
    <property type="protein sequence ID" value="MFC6015356.1"/>
    <property type="molecule type" value="Genomic_DNA"/>
</dbReference>
<feature type="compositionally biased region" description="Polar residues" evidence="1">
    <location>
        <begin position="89"/>
        <end position="101"/>
    </location>
</feature>
<protein>
    <recommendedName>
        <fullName evidence="4">Exo-alpha-sialidase</fullName>
    </recommendedName>
</protein>
<keyword evidence="3" id="KW-1185">Reference proteome</keyword>
<feature type="region of interest" description="Disordered" evidence="1">
    <location>
        <begin position="253"/>
        <end position="279"/>
    </location>
</feature>